<evidence type="ECO:0000313" key="4">
    <source>
        <dbReference type="EMBL" id="SCG37401.1"/>
    </source>
</evidence>
<dbReference type="SMART" id="SM00240">
    <property type="entry name" value="FHA"/>
    <property type="match status" value="1"/>
</dbReference>
<accession>A0A1C5GW82</accession>
<gene>
    <name evidence="4" type="ORF">GA0070609_0413</name>
</gene>
<feature type="domain" description="FHA" evidence="3">
    <location>
        <begin position="30"/>
        <end position="79"/>
    </location>
</feature>
<sequence length="181" mass="19079">MEEHPNLLPLLTVAGGSMRGASFRVRRTPLVIGRAPTVDVVLNDLHLSRRHAQVWLTPEGVSLADLGSTNGTWLNDRRITGVEWLSDGDVIRLGRTELRFFDPGVAVTDPVGLLIGTPRRDHRPTLPLPVAAPPAGARPPERTVPATPGVRNAPGQSPVPAGPGMAAEPTVPPAPAVPTAP</sequence>
<feature type="compositionally biased region" description="Pro residues" evidence="2">
    <location>
        <begin position="170"/>
        <end position="181"/>
    </location>
</feature>
<evidence type="ECO:0000256" key="2">
    <source>
        <dbReference type="SAM" id="MobiDB-lite"/>
    </source>
</evidence>
<keyword evidence="1" id="KW-0597">Phosphoprotein</keyword>
<dbReference type="SUPFAM" id="SSF49879">
    <property type="entry name" value="SMAD/FHA domain"/>
    <property type="match status" value="1"/>
</dbReference>
<evidence type="ECO:0000259" key="3">
    <source>
        <dbReference type="PROSITE" id="PS50006"/>
    </source>
</evidence>
<dbReference type="InterPro" id="IPR008984">
    <property type="entry name" value="SMAD_FHA_dom_sf"/>
</dbReference>
<proteinExistence type="predicted"/>
<dbReference type="Gene3D" id="2.60.200.20">
    <property type="match status" value="1"/>
</dbReference>
<dbReference type="Pfam" id="PF00498">
    <property type="entry name" value="FHA"/>
    <property type="match status" value="1"/>
</dbReference>
<protein>
    <submittedName>
        <fullName evidence="4">FHA domain-containing protein</fullName>
    </submittedName>
</protein>
<evidence type="ECO:0000256" key="1">
    <source>
        <dbReference type="ARBA" id="ARBA00022553"/>
    </source>
</evidence>
<evidence type="ECO:0000313" key="5">
    <source>
        <dbReference type="Proteomes" id="UP000198217"/>
    </source>
</evidence>
<feature type="region of interest" description="Disordered" evidence="2">
    <location>
        <begin position="116"/>
        <end position="181"/>
    </location>
</feature>
<dbReference type="PANTHER" id="PTHR23308">
    <property type="entry name" value="NUCLEAR INHIBITOR OF PROTEIN PHOSPHATASE-1"/>
    <property type="match status" value="1"/>
</dbReference>
<name>A0A1C5GW82_9ACTN</name>
<dbReference type="EMBL" id="LT607750">
    <property type="protein sequence ID" value="SCG37401.1"/>
    <property type="molecule type" value="Genomic_DNA"/>
</dbReference>
<keyword evidence="5" id="KW-1185">Reference proteome</keyword>
<organism evidence="4 5">
    <name type="scientific">Micromonospora echinaurantiaca</name>
    <dbReference type="NCBI Taxonomy" id="47857"/>
    <lineage>
        <taxon>Bacteria</taxon>
        <taxon>Bacillati</taxon>
        <taxon>Actinomycetota</taxon>
        <taxon>Actinomycetes</taxon>
        <taxon>Micromonosporales</taxon>
        <taxon>Micromonosporaceae</taxon>
        <taxon>Micromonospora</taxon>
    </lineage>
</organism>
<dbReference type="InterPro" id="IPR000253">
    <property type="entry name" value="FHA_dom"/>
</dbReference>
<dbReference type="Proteomes" id="UP000198217">
    <property type="component" value="Chromosome I"/>
</dbReference>
<reference evidence="4 5" key="1">
    <citation type="submission" date="2016-06" db="EMBL/GenBank/DDBJ databases">
        <authorList>
            <person name="Kjaerup R.B."/>
            <person name="Dalgaard T.S."/>
            <person name="Juul-Madsen H.R."/>
        </authorList>
    </citation>
    <scope>NUCLEOTIDE SEQUENCE [LARGE SCALE GENOMIC DNA]</scope>
    <source>
        <strain evidence="4 5">DSM 43904</strain>
    </source>
</reference>
<dbReference type="PROSITE" id="PS50006">
    <property type="entry name" value="FHA_DOMAIN"/>
    <property type="match status" value="1"/>
</dbReference>
<dbReference type="CDD" id="cd00060">
    <property type="entry name" value="FHA"/>
    <property type="match status" value="1"/>
</dbReference>
<dbReference type="AlphaFoldDB" id="A0A1C5GW82"/>
<dbReference type="InterPro" id="IPR050923">
    <property type="entry name" value="Cell_Proc_Reg/RNA_Proc"/>
</dbReference>